<organism evidence="1 2">
    <name type="scientific">Streptomonospora algeriensis</name>
    <dbReference type="NCBI Taxonomy" id="995084"/>
    <lineage>
        <taxon>Bacteria</taxon>
        <taxon>Bacillati</taxon>
        <taxon>Actinomycetota</taxon>
        <taxon>Actinomycetes</taxon>
        <taxon>Streptosporangiales</taxon>
        <taxon>Nocardiopsidaceae</taxon>
        <taxon>Streptomonospora</taxon>
    </lineage>
</organism>
<protein>
    <recommendedName>
        <fullName evidence="3">Saccharopine dehydrogenase</fullName>
    </recommendedName>
</protein>
<accession>A0ABW3BJM7</accession>
<proteinExistence type="predicted"/>
<keyword evidence="2" id="KW-1185">Reference proteome</keyword>
<sequence>DGFAVSATRGPVAAWFSGRSQSRATGVAAALLALRLPELPPGVHHIEQVLDAPEFLAELAGTGFELALPQGRRRGAQ</sequence>
<evidence type="ECO:0000313" key="2">
    <source>
        <dbReference type="Proteomes" id="UP001596956"/>
    </source>
</evidence>
<dbReference type="Proteomes" id="UP001596956">
    <property type="component" value="Unassembled WGS sequence"/>
</dbReference>
<gene>
    <name evidence="1" type="ORF">ACFQZU_19730</name>
</gene>
<reference evidence="2" key="1">
    <citation type="journal article" date="2019" name="Int. J. Syst. Evol. Microbiol.">
        <title>The Global Catalogue of Microorganisms (GCM) 10K type strain sequencing project: providing services to taxonomists for standard genome sequencing and annotation.</title>
        <authorList>
            <consortium name="The Broad Institute Genomics Platform"/>
            <consortium name="The Broad Institute Genome Sequencing Center for Infectious Disease"/>
            <person name="Wu L."/>
            <person name="Ma J."/>
        </authorList>
    </citation>
    <scope>NUCLEOTIDE SEQUENCE [LARGE SCALE GENOMIC DNA]</scope>
    <source>
        <strain evidence="2">CCUG 63369</strain>
    </source>
</reference>
<feature type="non-terminal residue" evidence="1">
    <location>
        <position position="1"/>
    </location>
</feature>
<evidence type="ECO:0008006" key="3">
    <source>
        <dbReference type="Google" id="ProtNLM"/>
    </source>
</evidence>
<evidence type="ECO:0000313" key="1">
    <source>
        <dbReference type="EMBL" id="MFD0803531.1"/>
    </source>
</evidence>
<dbReference type="EMBL" id="JBHTHR010000952">
    <property type="protein sequence ID" value="MFD0803531.1"/>
    <property type="molecule type" value="Genomic_DNA"/>
</dbReference>
<comment type="caution">
    <text evidence="1">The sequence shown here is derived from an EMBL/GenBank/DDBJ whole genome shotgun (WGS) entry which is preliminary data.</text>
</comment>
<name>A0ABW3BJM7_9ACTN</name>